<sequence length="181" mass="18745">MSSRRSRSRLHQKRQDDPQAQVPQEGETMTISVQTQTLEVDAGGGSFPTASSILDDPTGGTGELKLAMMWETTSEFDTEIGKMTEKCLIPADDPSQKFCETLLNGEILGGEGISVAPAESSSPSAEVSQTAVEQPTATATEGGIATTSSASVDSESGSASSTDSPPTTLSEIPSSTITESP</sequence>
<evidence type="ECO:0000313" key="4">
    <source>
        <dbReference type="Proteomes" id="UP000092730"/>
    </source>
</evidence>
<accession>A0A1B9GDN0</accession>
<dbReference type="EMBL" id="CP144541">
    <property type="protein sequence ID" value="WVW79942.1"/>
    <property type="molecule type" value="Genomic_DNA"/>
</dbReference>
<feature type="region of interest" description="Disordered" evidence="1">
    <location>
        <begin position="40"/>
        <end position="61"/>
    </location>
</feature>
<dbReference type="RefSeq" id="XP_019050173.1">
    <property type="nucleotide sequence ID" value="XM_019187295.1"/>
</dbReference>
<gene>
    <name evidence="2" type="ORF">I302_00597</name>
    <name evidence="3" type="ORF">I302_101915</name>
</gene>
<reference evidence="2" key="3">
    <citation type="submission" date="2014-01" db="EMBL/GenBank/DDBJ databases">
        <title>Evolution of pathogenesis and genome organization in the Tremellales.</title>
        <authorList>
            <person name="Cuomo C."/>
            <person name="Litvintseva A."/>
            <person name="Heitman J."/>
            <person name="Chen Y."/>
            <person name="Sun S."/>
            <person name="Springer D."/>
            <person name="Dromer F."/>
            <person name="Young S."/>
            <person name="Zeng Q."/>
            <person name="Chapman S."/>
            <person name="Gujja S."/>
            <person name="Saif S."/>
            <person name="Birren B."/>
        </authorList>
    </citation>
    <scope>NUCLEOTIDE SEQUENCE</scope>
    <source>
        <strain evidence="2">CBS 10118</strain>
    </source>
</reference>
<dbReference type="Proteomes" id="UP000092730">
    <property type="component" value="Chromosome 1"/>
</dbReference>
<reference evidence="3" key="4">
    <citation type="submission" date="2024-02" db="EMBL/GenBank/DDBJ databases">
        <title>Comparative genomics of Cryptococcus and Kwoniella reveals pathogenesis evolution and contrasting modes of karyotype evolution via chromosome fusion or intercentromeric recombination.</title>
        <authorList>
            <person name="Coelho M.A."/>
            <person name="David-Palma M."/>
            <person name="Shea T."/>
            <person name="Bowers K."/>
            <person name="McGinley-Smith S."/>
            <person name="Mohammad A.W."/>
            <person name="Gnirke A."/>
            <person name="Yurkov A.M."/>
            <person name="Nowrousian M."/>
            <person name="Sun S."/>
            <person name="Cuomo C.A."/>
            <person name="Heitman J."/>
        </authorList>
    </citation>
    <scope>NUCLEOTIDE SEQUENCE</scope>
    <source>
        <strain evidence="3">CBS 10118</strain>
    </source>
</reference>
<evidence type="ECO:0000256" key="1">
    <source>
        <dbReference type="SAM" id="MobiDB-lite"/>
    </source>
</evidence>
<dbReference type="KEGG" id="kbi:30204996"/>
<dbReference type="VEuPathDB" id="FungiDB:I302_00597"/>
<feature type="region of interest" description="Disordered" evidence="1">
    <location>
        <begin position="113"/>
        <end position="181"/>
    </location>
</feature>
<reference evidence="2" key="1">
    <citation type="submission" date="2013-07" db="EMBL/GenBank/DDBJ databases">
        <title>The Genome Sequence of Cryptococcus bestiolae CBS10118.</title>
        <authorList>
            <consortium name="The Broad Institute Genome Sequencing Platform"/>
            <person name="Cuomo C."/>
            <person name="Litvintseva A."/>
            <person name="Chen Y."/>
            <person name="Heitman J."/>
            <person name="Sun S."/>
            <person name="Springer D."/>
            <person name="Dromer F."/>
            <person name="Young S.K."/>
            <person name="Zeng Q."/>
            <person name="Gargeya S."/>
            <person name="Fitzgerald M."/>
            <person name="Abouelleil A."/>
            <person name="Alvarado L."/>
            <person name="Berlin A.M."/>
            <person name="Chapman S.B."/>
            <person name="Dewar J."/>
            <person name="Goldberg J."/>
            <person name="Griggs A."/>
            <person name="Gujja S."/>
            <person name="Hansen M."/>
            <person name="Howarth C."/>
            <person name="Imamovic A."/>
            <person name="Larimer J."/>
            <person name="McCowan C."/>
            <person name="Murphy C."/>
            <person name="Pearson M."/>
            <person name="Priest M."/>
            <person name="Roberts A."/>
            <person name="Saif S."/>
            <person name="Shea T."/>
            <person name="Sykes S."/>
            <person name="Wortman J."/>
            <person name="Nusbaum C."/>
            <person name="Birren B."/>
        </authorList>
    </citation>
    <scope>NUCLEOTIDE SEQUENCE [LARGE SCALE GENOMIC DNA]</scope>
    <source>
        <strain evidence="2">CBS 10118</strain>
    </source>
</reference>
<keyword evidence="4" id="KW-1185">Reference proteome</keyword>
<dbReference type="AlphaFoldDB" id="A0A1B9GDN0"/>
<proteinExistence type="predicted"/>
<evidence type="ECO:0000313" key="2">
    <source>
        <dbReference type="EMBL" id="OCF29103.1"/>
    </source>
</evidence>
<reference evidence="3" key="2">
    <citation type="submission" date="2013-07" db="EMBL/GenBank/DDBJ databases">
        <authorList>
            <consortium name="The Broad Institute Genome Sequencing Platform"/>
            <person name="Cuomo C."/>
            <person name="Litvintseva A."/>
            <person name="Chen Y."/>
            <person name="Heitman J."/>
            <person name="Sun S."/>
            <person name="Springer D."/>
            <person name="Dromer F."/>
            <person name="Young S.K."/>
            <person name="Zeng Q."/>
            <person name="Gargeya S."/>
            <person name="Fitzgerald M."/>
            <person name="Abouelleil A."/>
            <person name="Alvarado L."/>
            <person name="Berlin A.M."/>
            <person name="Chapman S.B."/>
            <person name="Dewar J."/>
            <person name="Goldberg J."/>
            <person name="Griggs A."/>
            <person name="Gujja S."/>
            <person name="Hansen M."/>
            <person name="Howarth C."/>
            <person name="Imamovic A."/>
            <person name="Larimer J."/>
            <person name="McCowan C."/>
            <person name="Murphy C."/>
            <person name="Pearson M."/>
            <person name="Priest M."/>
            <person name="Roberts A."/>
            <person name="Saif S."/>
            <person name="Shea T."/>
            <person name="Sykes S."/>
            <person name="Wortman J."/>
            <person name="Nusbaum C."/>
            <person name="Birren B."/>
        </authorList>
    </citation>
    <scope>NUCLEOTIDE SEQUENCE</scope>
    <source>
        <strain evidence="3">CBS 10118</strain>
    </source>
</reference>
<feature type="compositionally biased region" description="Polar residues" evidence="1">
    <location>
        <begin position="172"/>
        <end position="181"/>
    </location>
</feature>
<evidence type="ECO:0000313" key="3">
    <source>
        <dbReference type="EMBL" id="WVW79942.1"/>
    </source>
</evidence>
<dbReference type="EMBL" id="KI894018">
    <property type="protein sequence ID" value="OCF29103.1"/>
    <property type="molecule type" value="Genomic_DNA"/>
</dbReference>
<feature type="compositionally biased region" description="Basic residues" evidence="1">
    <location>
        <begin position="1"/>
        <end position="12"/>
    </location>
</feature>
<feature type="compositionally biased region" description="Low complexity" evidence="1">
    <location>
        <begin position="136"/>
        <end position="171"/>
    </location>
</feature>
<feature type="region of interest" description="Disordered" evidence="1">
    <location>
        <begin position="1"/>
        <end position="28"/>
    </location>
</feature>
<dbReference type="GeneID" id="30204996"/>
<name>A0A1B9GDN0_9TREE</name>
<feature type="compositionally biased region" description="Low complexity" evidence="1">
    <location>
        <begin position="113"/>
        <end position="128"/>
    </location>
</feature>
<dbReference type="OrthoDB" id="2565218at2759"/>
<organism evidence="2">
    <name type="scientific">Kwoniella bestiolae CBS 10118</name>
    <dbReference type="NCBI Taxonomy" id="1296100"/>
    <lineage>
        <taxon>Eukaryota</taxon>
        <taxon>Fungi</taxon>
        <taxon>Dikarya</taxon>
        <taxon>Basidiomycota</taxon>
        <taxon>Agaricomycotina</taxon>
        <taxon>Tremellomycetes</taxon>
        <taxon>Tremellales</taxon>
        <taxon>Cryptococcaceae</taxon>
        <taxon>Kwoniella</taxon>
    </lineage>
</organism>
<protein>
    <submittedName>
        <fullName evidence="2">Uncharacterized protein</fullName>
    </submittedName>
</protein>
<dbReference type="STRING" id="1296100.A0A1B9GDN0"/>